<dbReference type="PROSITE" id="PS50262">
    <property type="entry name" value="G_PROTEIN_RECEP_F1_2"/>
    <property type="match status" value="1"/>
</dbReference>
<feature type="transmembrane region" description="Helical" evidence="5">
    <location>
        <begin position="80"/>
        <end position="99"/>
    </location>
</feature>
<evidence type="ECO:0000256" key="5">
    <source>
        <dbReference type="SAM" id="Phobius"/>
    </source>
</evidence>
<evidence type="ECO:0000313" key="7">
    <source>
        <dbReference type="EMBL" id="KFD49413.1"/>
    </source>
</evidence>
<protein>
    <recommendedName>
        <fullName evidence="6">G-protein coupled receptors family 1 profile domain-containing protein</fullName>
    </recommendedName>
</protein>
<keyword evidence="3 5" id="KW-1133">Transmembrane helix</keyword>
<dbReference type="Proteomes" id="UP000030764">
    <property type="component" value="Unassembled WGS sequence"/>
</dbReference>
<dbReference type="EMBL" id="KL367569">
    <property type="protein sequence ID" value="KFD63629.1"/>
    <property type="molecule type" value="Genomic_DNA"/>
</dbReference>
<evidence type="ECO:0000256" key="3">
    <source>
        <dbReference type="ARBA" id="ARBA00022989"/>
    </source>
</evidence>
<feature type="transmembrane region" description="Helical" evidence="5">
    <location>
        <begin position="45"/>
        <end position="68"/>
    </location>
</feature>
<dbReference type="AlphaFoldDB" id="A0A085LWR7"/>
<evidence type="ECO:0000313" key="9">
    <source>
        <dbReference type="Proteomes" id="UP000030764"/>
    </source>
</evidence>
<dbReference type="Gene3D" id="1.20.1070.10">
    <property type="entry name" value="Rhodopsin 7-helix transmembrane proteins"/>
    <property type="match status" value="1"/>
</dbReference>
<organism evidence="7 9">
    <name type="scientific">Trichuris suis</name>
    <name type="common">pig whipworm</name>
    <dbReference type="NCBI Taxonomy" id="68888"/>
    <lineage>
        <taxon>Eukaryota</taxon>
        <taxon>Metazoa</taxon>
        <taxon>Ecdysozoa</taxon>
        <taxon>Nematoda</taxon>
        <taxon>Enoplea</taxon>
        <taxon>Dorylaimia</taxon>
        <taxon>Trichinellida</taxon>
        <taxon>Trichuridae</taxon>
        <taxon>Trichuris</taxon>
    </lineage>
</organism>
<dbReference type="Pfam" id="PF00001">
    <property type="entry name" value="7tm_1"/>
    <property type="match status" value="1"/>
</dbReference>
<name>A0A085LWR7_9BILA</name>
<dbReference type="SUPFAM" id="SSF81321">
    <property type="entry name" value="Family A G protein-coupled receptor-like"/>
    <property type="match status" value="1"/>
</dbReference>
<dbReference type="EMBL" id="KL363271">
    <property type="protein sequence ID" value="KFD49413.1"/>
    <property type="molecule type" value="Genomic_DNA"/>
</dbReference>
<accession>A0A085LWR7</accession>
<proteinExistence type="predicted"/>
<keyword evidence="2 5" id="KW-0812">Transmembrane</keyword>
<feature type="domain" description="G-protein coupled receptors family 1 profile" evidence="6">
    <location>
        <begin position="1"/>
        <end position="224"/>
    </location>
</feature>
<evidence type="ECO:0000259" key="6">
    <source>
        <dbReference type="PROSITE" id="PS50262"/>
    </source>
</evidence>
<gene>
    <name evidence="7" type="ORF">M513_09680</name>
    <name evidence="8" type="ORF">M514_09680</name>
</gene>
<evidence type="ECO:0000256" key="2">
    <source>
        <dbReference type="ARBA" id="ARBA00022692"/>
    </source>
</evidence>
<feature type="transmembrane region" description="Helical" evidence="5">
    <location>
        <begin position="207"/>
        <end position="227"/>
    </location>
</feature>
<keyword evidence="4 5" id="KW-0472">Membrane</keyword>
<feature type="transmembrane region" description="Helical" evidence="5">
    <location>
        <begin position="169"/>
        <end position="187"/>
    </location>
</feature>
<dbReference type="InterPro" id="IPR017452">
    <property type="entry name" value="GPCR_Rhodpsn_7TM"/>
</dbReference>
<evidence type="ECO:0000313" key="8">
    <source>
        <dbReference type="EMBL" id="KFD63629.1"/>
    </source>
</evidence>
<comment type="subcellular location">
    <subcellularLocation>
        <location evidence="1">Membrane</location>
    </subcellularLocation>
</comment>
<evidence type="ECO:0000256" key="1">
    <source>
        <dbReference type="ARBA" id="ARBA00004370"/>
    </source>
</evidence>
<reference evidence="7 9" key="1">
    <citation type="journal article" date="2014" name="Nat. Genet.">
        <title>Genome and transcriptome of the porcine whipworm Trichuris suis.</title>
        <authorList>
            <person name="Jex A.R."/>
            <person name="Nejsum P."/>
            <person name="Schwarz E.M."/>
            <person name="Hu L."/>
            <person name="Young N.D."/>
            <person name="Hall R.S."/>
            <person name="Korhonen P.K."/>
            <person name="Liao S."/>
            <person name="Thamsborg S."/>
            <person name="Xia J."/>
            <person name="Xu P."/>
            <person name="Wang S."/>
            <person name="Scheerlinck J.P."/>
            <person name="Hofmann A."/>
            <person name="Sternberg P.W."/>
            <person name="Wang J."/>
            <person name="Gasser R.B."/>
        </authorList>
    </citation>
    <scope>NUCLEOTIDE SEQUENCE [LARGE SCALE GENOMIC DNA]</scope>
    <source>
        <strain evidence="8">DCEP-RM93F</strain>
        <strain evidence="7">DCEP-RM93M</strain>
    </source>
</reference>
<dbReference type="GO" id="GO:0004930">
    <property type="term" value="F:G protein-coupled receptor activity"/>
    <property type="evidence" value="ECO:0007669"/>
    <property type="project" value="InterPro"/>
</dbReference>
<keyword evidence="9" id="KW-1185">Reference proteome</keyword>
<sequence>MLSGISYILTSVRRYIVHNSSAELVPYWKCIAQGVHLLLDGVSHVASGLLILTLAFDRVIAIVTISLYKNLTARASRLTITFIYLIAISYYVIVVIWRVNGNSEPQMVSPYCYADEVFTTQYYKVNLLLLQVPLLTTVIVYVSAVLIMRFRERDVQSNILNMQLKREKLITKKVSVIIICTMLTHLVPNCYLCLVIWEVIENGEVPAYVWFLEPIASCIELLLYYFLDADVSASIKKRWIQWKQKPNNHVSSTKVKPSSCVVRHDAVRLA</sequence>
<dbReference type="InterPro" id="IPR000276">
    <property type="entry name" value="GPCR_Rhodpsn"/>
</dbReference>
<feature type="transmembrane region" description="Helical" evidence="5">
    <location>
        <begin position="128"/>
        <end position="148"/>
    </location>
</feature>
<evidence type="ECO:0000256" key="4">
    <source>
        <dbReference type="ARBA" id="ARBA00023136"/>
    </source>
</evidence>
<dbReference type="GO" id="GO:0016020">
    <property type="term" value="C:membrane"/>
    <property type="evidence" value="ECO:0007669"/>
    <property type="project" value="UniProtKB-SubCell"/>
</dbReference>
<dbReference type="Proteomes" id="UP000030758">
    <property type="component" value="Unassembled WGS sequence"/>
</dbReference>